<accession>A0A174NYJ7</accession>
<sequence length="54" mass="5960">MSIHTASAPTWMDRSPERVCRAYVPGPMALLSRRTVKEAMVAWPQRSTSSAGVK</sequence>
<evidence type="ECO:0000313" key="1">
    <source>
        <dbReference type="EMBL" id="CUP52636.1"/>
    </source>
</evidence>
<name>A0A174NYJ7_FLAPL</name>
<dbReference type="Proteomes" id="UP000095746">
    <property type="component" value="Unassembled WGS sequence"/>
</dbReference>
<dbReference type="AlphaFoldDB" id="A0A174NYJ7"/>
<organism evidence="1 2">
    <name type="scientific">Flavonifractor plautii</name>
    <name type="common">Fusobacterium plautii</name>
    <dbReference type="NCBI Taxonomy" id="292800"/>
    <lineage>
        <taxon>Bacteria</taxon>
        <taxon>Bacillati</taxon>
        <taxon>Bacillota</taxon>
        <taxon>Clostridia</taxon>
        <taxon>Eubacteriales</taxon>
        <taxon>Oscillospiraceae</taxon>
        <taxon>Flavonifractor</taxon>
    </lineage>
</organism>
<evidence type="ECO:0000313" key="2">
    <source>
        <dbReference type="Proteomes" id="UP000095746"/>
    </source>
</evidence>
<reference evidence="1 2" key="1">
    <citation type="submission" date="2015-09" db="EMBL/GenBank/DDBJ databases">
        <authorList>
            <consortium name="Pathogen Informatics"/>
        </authorList>
    </citation>
    <scope>NUCLEOTIDE SEQUENCE [LARGE SCALE GENOMIC DNA]</scope>
    <source>
        <strain evidence="1 2">2789STDY5608854</strain>
    </source>
</reference>
<proteinExistence type="predicted"/>
<gene>
    <name evidence="1" type="ORF">ERS852411_03253</name>
</gene>
<protein>
    <submittedName>
        <fullName evidence="1">Uncharacterized protein</fullName>
    </submittedName>
</protein>
<dbReference type="EMBL" id="CYZT01000387">
    <property type="protein sequence ID" value="CUP52636.1"/>
    <property type="molecule type" value="Genomic_DNA"/>
</dbReference>